<dbReference type="SUPFAM" id="SSF48452">
    <property type="entry name" value="TPR-like"/>
    <property type="match status" value="1"/>
</dbReference>
<protein>
    <submittedName>
        <fullName evidence="1">Uncharacterized protein</fullName>
    </submittedName>
</protein>
<evidence type="ECO:0000313" key="1">
    <source>
        <dbReference type="EMBL" id="VAX38609.1"/>
    </source>
</evidence>
<dbReference type="Pfam" id="PF13428">
    <property type="entry name" value="TPR_14"/>
    <property type="match status" value="1"/>
</dbReference>
<organism evidence="1">
    <name type="scientific">hydrothermal vent metagenome</name>
    <dbReference type="NCBI Taxonomy" id="652676"/>
    <lineage>
        <taxon>unclassified sequences</taxon>
        <taxon>metagenomes</taxon>
        <taxon>ecological metagenomes</taxon>
    </lineage>
</organism>
<gene>
    <name evidence="1" type="ORF">MNBD_PLANCTO03-1949</name>
</gene>
<dbReference type="SMART" id="SM00028">
    <property type="entry name" value="TPR"/>
    <property type="match status" value="3"/>
</dbReference>
<dbReference type="Gene3D" id="1.25.40.10">
    <property type="entry name" value="Tetratricopeptide repeat domain"/>
    <property type="match status" value="1"/>
</dbReference>
<dbReference type="EMBL" id="UOGK01000144">
    <property type="protein sequence ID" value="VAX38609.1"/>
    <property type="molecule type" value="Genomic_DNA"/>
</dbReference>
<dbReference type="Pfam" id="PF13432">
    <property type="entry name" value="TPR_16"/>
    <property type="match status" value="1"/>
</dbReference>
<dbReference type="InterPro" id="IPR019734">
    <property type="entry name" value="TPR_rpt"/>
</dbReference>
<name>A0A3B1D8Q9_9ZZZZ</name>
<feature type="non-terminal residue" evidence="1">
    <location>
        <position position="1"/>
    </location>
</feature>
<reference evidence="1" key="1">
    <citation type="submission" date="2018-06" db="EMBL/GenBank/DDBJ databases">
        <authorList>
            <person name="Zhirakovskaya E."/>
        </authorList>
    </citation>
    <scope>NUCLEOTIDE SEQUENCE</scope>
</reference>
<dbReference type="InterPro" id="IPR011990">
    <property type="entry name" value="TPR-like_helical_dom_sf"/>
</dbReference>
<sequence>GIVVYAMPGFLPRFSELLTQSLLVSTGQMTNEAFEASLAASNGKVVIDPNELRAERLVHLGEKLLGHKMDEMAEAKFLEAIEVSAGYVPARLALGDLYRRQGELDKAEAQCGAIVKADPDSTVGRLALARVWVARGGDSLNQAEAAVRGVLERHPETARAHYLLGLIFEARGDIPAAAASYRTAAELLLDHE</sequence>
<dbReference type="AlphaFoldDB" id="A0A3B1D8Q9"/>
<proteinExistence type="predicted"/>
<accession>A0A3B1D8Q9</accession>